<dbReference type="InterPro" id="IPR001182">
    <property type="entry name" value="FtsW/RodA"/>
</dbReference>
<dbReference type="NCBIfam" id="TIGR02210">
    <property type="entry name" value="rodA_shape"/>
    <property type="match status" value="1"/>
</dbReference>
<dbReference type="GO" id="GO:0032153">
    <property type="term" value="C:cell division site"/>
    <property type="evidence" value="ECO:0007669"/>
    <property type="project" value="TreeGrafter"/>
</dbReference>
<feature type="transmembrane region" description="Helical" evidence="6">
    <location>
        <begin position="167"/>
        <end position="186"/>
    </location>
</feature>
<evidence type="ECO:0000256" key="5">
    <source>
        <dbReference type="ARBA" id="ARBA00023136"/>
    </source>
</evidence>
<evidence type="ECO:0000256" key="2">
    <source>
        <dbReference type="ARBA" id="ARBA00022692"/>
    </source>
</evidence>
<feature type="transmembrane region" description="Helical" evidence="6">
    <location>
        <begin position="231"/>
        <end position="249"/>
    </location>
</feature>
<organism evidence="7 8">
    <name type="scientific">Gemmatimonas aurantiaca (strain DSM 14586 / JCM 11422 / NBRC 100505 / T-27)</name>
    <dbReference type="NCBI Taxonomy" id="379066"/>
    <lineage>
        <taxon>Bacteria</taxon>
        <taxon>Pseudomonadati</taxon>
        <taxon>Gemmatimonadota</taxon>
        <taxon>Gemmatimonadia</taxon>
        <taxon>Gemmatimonadales</taxon>
        <taxon>Gemmatimonadaceae</taxon>
        <taxon>Gemmatimonas</taxon>
    </lineage>
</organism>
<dbReference type="GO" id="GO:0008360">
    <property type="term" value="P:regulation of cell shape"/>
    <property type="evidence" value="ECO:0007669"/>
    <property type="project" value="UniProtKB-KW"/>
</dbReference>
<evidence type="ECO:0000313" key="8">
    <source>
        <dbReference type="Proteomes" id="UP000002209"/>
    </source>
</evidence>
<comment type="subcellular location">
    <subcellularLocation>
        <location evidence="1">Membrane</location>
        <topology evidence="1">Multi-pass membrane protein</topology>
    </subcellularLocation>
</comment>
<feature type="transmembrane region" description="Helical" evidence="6">
    <location>
        <begin position="12"/>
        <end position="32"/>
    </location>
</feature>
<evidence type="ECO:0000256" key="1">
    <source>
        <dbReference type="ARBA" id="ARBA00004141"/>
    </source>
</evidence>
<sequence length="421" mass="45552">MPVTSVLRRQSIDFPLLLIALLLTAFGIAMVFSAGQIDAPSTITAGAWKRQLSWFGLCLAATWVVTRGSVRLIEWSAWPLYALSCALLVLVLFIGTGAGTAASVKGWLSIGGVRIGQPAELAKLATTLMLARVLAAQREVPRSLIDLWRPLLVVGIPWLLVMKQPDLGTGIVFIGICFAMLFWAGVQWQLLLMLASPGISLVLAFSTGVWGAWFLILVALVLWYRPFLAEGVVVVVANVVTGVVAPLLWDKLKPYQQKRLLVFLDPTIDMRGSGYHVTQSKVAIGSGGLFGQGFTQGSQKRLQFLPERHTDFIFSVVGEELGFLGVSIALALFLALFLRSTRVASRANDAFPSLVAFGFVAAWFVHVMVNVGMTLNLMPVTGIPLPFFSYGPSFLLVSWVAVAVLLRISAEGRGQPDAIGL</sequence>
<dbReference type="HOGENOM" id="CLU_029243_2_2_0"/>
<feature type="transmembrane region" description="Helical" evidence="6">
    <location>
        <begin position="80"/>
        <end position="102"/>
    </location>
</feature>
<dbReference type="KEGG" id="gau:GAU_1757"/>
<name>C1A3X4_GEMAT</name>
<proteinExistence type="predicted"/>
<gene>
    <name evidence="7" type="primary">mrdB</name>
    <name evidence="7" type="ordered locus">GAU_1757</name>
</gene>
<keyword evidence="5 6" id="KW-0472">Membrane</keyword>
<feature type="transmembrane region" description="Helical" evidence="6">
    <location>
        <begin position="198"/>
        <end position="224"/>
    </location>
</feature>
<dbReference type="GO" id="GO:0051301">
    <property type="term" value="P:cell division"/>
    <property type="evidence" value="ECO:0007669"/>
    <property type="project" value="InterPro"/>
</dbReference>
<dbReference type="NCBIfam" id="NF037961">
    <property type="entry name" value="RodA_shape"/>
    <property type="match status" value="1"/>
</dbReference>
<evidence type="ECO:0000256" key="4">
    <source>
        <dbReference type="ARBA" id="ARBA00022989"/>
    </source>
</evidence>
<dbReference type="GO" id="GO:0005886">
    <property type="term" value="C:plasma membrane"/>
    <property type="evidence" value="ECO:0007669"/>
    <property type="project" value="TreeGrafter"/>
</dbReference>
<dbReference type="InterPro" id="IPR011923">
    <property type="entry name" value="RodA/MrdB"/>
</dbReference>
<reference evidence="8" key="1">
    <citation type="submission" date="2006-03" db="EMBL/GenBank/DDBJ databases">
        <title>Complete genome sequence of Gemmatimonas aurantiaca T-27 that represents a novel phylum Gemmatimonadetes.</title>
        <authorList>
            <person name="Takasaki K."/>
            <person name="Ichikawa N."/>
            <person name="Miura H."/>
            <person name="Matsushita S."/>
            <person name="Watanabe Y."/>
            <person name="Oguchi A."/>
            <person name="Ankai A."/>
            <person name="Yashiro I."/>
            <person name="Takahashi M."/>
            <person name="Terui Y."/>
            <person name="Fukui S."/>
            <person name="Yokoyama H."/>
            <person name="Tanikawa S."/>
            <person name="Hanada S."/>
            <person name="Kamagata Y."/>
            <person name="Fujita N."/>
        </authorList>
    </citation>
    <scope>NUCLEOTIDE SEQUENCE [LARGE SCALE GENOMIC DNA]</scope>
    <source>
        <strain evidence="8">T-27 / DSM 14586 / JCM 11422 / NBRC 100505</strain>
    </source>
</reference>
<protein>
    <submittedName>
        <fullName evidence="7">Rod shape determining protein</fullName>
    </submittedName>
</protein>
<dbReference type="STRING" id="379066.GAU_1757"/>
<dbReference type="PANTHER" id="PTHR30474:SF1">
    <property type="entry name" value="PEPTIDOGLYCAN GLYCOSYLTRANSFERASE MRDB"/>
    <property type="match status" value="1"/>
</dbReference>
<dbReference type="PANTHER" id="PTHR30474">
    <property type="entry name" value="CELL CYCLE PROTEIN"/>
    <property type="match status" value="1"/>
</dbReference>
<dbReference type="EMBL" id="AP009153">
    <property type="protein sequence ID" value="BAH38799.1"/>
    <property type="molecule type" value="Genomic_DNA"/>
</dbReference>
<dbReference type="RefSeq" id="WP_012683246.1">
    <property type="nucleotide sequence ID" value="NC_012489.1"/>
</dbReference>
<keyword evidence="3" id="KW-0133">Cell shape</keyword>
<dbReference type="AlphaFoldDB" id="C1A3X4"/>
<evidence type="ECO:0000256" key="3">
    <source>
        <dbReference type="ARBA" id="ARBA00022960"/>
    </source>
</evidence>
<dbReference type="eggNOG" id="COG0772">
    <property type="taxonomic scope" value="Bacteria"/>
</dbReference>
<dbReference type="Pfam" id="PF01098">
    <property type="entry name" value="FTSW_RODA_SPOVE"/>
    <property type="match status" value="2"/>
</dbReference>
<keyword evidence="2 6" id="KW-0812">Transmembrane</keyword>
<evidence type="ECO:0000313" key="7">
    <source>
        <dbReference type="EMBL" id="BAH38799.1"/>
    </source>
</evidence>
<evidence type="ECO:0000256" key="6">
    <source>
        <dbReference type="SAM" id="Phobius"/>
    </source>
</evidence>
<dbReference type="OrthoDB" id="9812661at2"/>
<keyword evidence="8" id="KW-1185">Reference proteome</keyword>
<dbReference type="GO" id="GO:0015648">
    <property type="term" value="F:lipid-linked peptidoglycan transporter activity"/>
    <property type="evidence" value="ECO:0007669"/>
    <property type="project" value="TreeGrafter"/>
</dbReference>
<feature type="transmembrane region" description="Helical" evidence="6">
    <location>
        <begin position="350"/>
        <end position="375"/>
    </location>
</feature>
<keyword evidence="4 6" id="KW-1133">Transmembrane helix</keyword>
<accession>C1A3X4</accession>
<dbReference type="Proteomes" id="UP000002209">
    <property type="component" value="Chromosome"/>
</dbReference>
<feature type="transmembrane region" description="Helical" evidence="6">
    <location>
        <begin position="321"/>
        <end position="338"/>
    </location>
</feature>
<feature type="transmembrane region" description="Helical" evidence="6">
    <location>
        <begin position="387"/>
        <end position="406"/>
    </location>
</feature>